<name>A0A8S5R1T6_9CAUD</name>
<feature type="compositionally biased region" description="Acidic residues" evidence="1">
    <location>
        <begin position="95"/>
        <end position="104"/>
    </location>
</feature>
<evidence type="ECO:0000313" key="2">
    <source>
        <dbReference type="EMBL" id="DAE24933.1"/>
    </source>
</evidence>
<evidence type="ECO:0000256" key="1">
    <source>
        <dbReference type="SAM" id="MobiDB-lite"/>
    </source>
</evidence>
<sequence>MMARPEKEIDKKTFEGLCNLQCTEEEICGFLNVTDKTLVKWCKKTYGLGFSDTFKKYSQGGKVSLRRSQFRMAETNSTMAIWLGKQYLGQRDNPEESLDQEDTESYFKEAGLNDF</sequence>
<accession>A0A8S5R1T6</accession>
<organism evidence="2">
    <name type="scientific">Siphoviridae sp. ctljn1</name>
    <dbReference type="NCBI Taxonomy" id="2826448"/>
    <lineage>
        <taxon>Viruses</taxon>
        <taxon>Duplodnaviria</taxon>
        <taxon>Heunggongvirae</taxon>
        <taxon>Uroviricota</taxon>
        <taxon>Caudoviricetes</taxon>
    </lineage>
</organism>
<protein>
    <submittedName>
        <fullName evidence="2">Putative terminase small subunit</fullName>
    </submittedName>
</protein>
<proteinExistence type="predicted"/>
<dbReference type="EMBL" id="BK015788">
    <property type="protein sequence ID" value="DAE24933.1"/>
    <property type="molecule type" value="Genomic_DNA"/>
</dbReference>
<feature type="region of interest" description="Disordered" evidence="1">
    <location>
        <begin position="92"/>
        <end position="115"/>
    </location>
</feature>
<reference evidence="2" key="1">
    <citation type="journal article" date="2021" name="Proc. Natl. Acad. Sci. U.S.A.">
        <title>A Catalog of Tens of Thousands of Viruses from Human Metagenomes Reveals Hidden Associations with Chronic Diseases.</title>
        <authorList>
            <person name="Tisza M.J."/>
            <person name="Buck C.B."/>
        </authorList>
    </citation>
    <scope>NUCLEOTIDE SEQUENCE</scope>
    <source>
        <strain evidence="2">Ctljn1</strain>
    </source>
</reference>